<dbReference type="EMBL" id="QQAV01000001">
    <property type="protein sequence ID" value="RDI28692.1"/>
    <property type="molecule type" value="Genomic_DNA"/>
</dbReference>
<keyword evidence="3" id="KW-0443">Lipid metabolism</keyword>
<dbReference type="InterPro" id="IPR042099">
    <property type="entry name" value="ANL_N_sf"/>
</dbReference>
<dbReference type="Gene3D" id="3.40.50.12780">
    <property type="entry name" value="N-terminal domain of ligase-like"/>
    <property type="match status" value="1"/>
</dbReference>
<dbReference type="STRING" id="433924.NS331_16330"/>
<evidence type="ECO:0000256" key="4">
    <source>
        <dbReference type="ARBA" id="ARBA00024484"/>
    </source>
</evidence>
<evidence type="ECO:0000256" key="3">
    <source>
        <dbReference type="ARBA" id="ARBA00023098"/>
    </source>
</evidence>
<evidence type="ECO:0000256" key="1">
    <source>
        <dbReference type="ARBA" id="ARBA00022598"/>
    </source>
</evidence>
<comment type="caution">
    <text evidence="6">The sequence shown here is derived from an EMBL/GenBank/DDBJ whole genome shotgun (WGS) entry which is preliminary data.</text>
</comment>
<keyword evidence="7" id="KW-1185">Reference proteome</keyword>
<evidence type="ECO:0000259" key="5">
    <source>
        <dbReference type="Pfam" id="PF00501"/>
    </source>
</evidence>
<reference evidence="6 7" key="1">
    <citation type="submission" date="2018-07" db="EMBL/GenBank/DDBJ databases">
        <title>Genomic Encyclopedia of Type Strains, Phase IV (KMG-IV): sequencing the most valuable type-strain genomes for metagenomic binning, comparative biology and taxonomic classification.</title>
        <authorList>
            <person name="Goeker M."/>
        </authorList>
    </citation>
    <scope>NUCLEOTIDE SEQUENCE [LARGE SCALE GENOMIC DNA]</scope>
    <source>
        <strain evidence="6 7">DSM 21352</strain>
    </source>
</reference>
<dbReference type="PANTHER" id="PTHR43272:SF32">
    <property type="entry name" value="AMP-DEPENDENT SYNTHETASE_LIGASE DOMAIN-CONTAINING PROTEIN"/>
    <property type="match status" value="1"/>
</dbReference>
<dbReference type="PROSITE" id="PS00455">
    <property type="entry name" value="AMP_BINDING"/>
    <property type="match status" value="1"/>
</dbReference>
<dbReference type="InterPro" id="IPR000873">
    <property type="entry name" value="AMP-dep_synth/lig_dom"/>
</dbReference>
<sequence length="658" mass="72500">MRTTPFQLARTTTAFLRVGLDASAPAAASALPATGPARVPAGLWDTAHMAPRTDIVVPGETLPAVFWNAARLRGERVWMRQKELGIWRAWTWQQTAEAVAEIAHGLMALDFAPGDCASILSNTVIEWVLADLAVLSCAGVSNGIYPTDAASQVHYLCEDSSTTVLFVEDDEQLDKALAVRAQLPRLRKVVVFDMKGLRDFHDPDVMSLHDLRALGREHLRLHPQAIDERVGRLKPADLAILIYTSGTTGKPKGAMHSHGGLVYAMRGYNTLIAQDERDERMCFLPLCHVAERMGGEYFAMYTGSVLNFVENPETVPENVREIAPTVFLAVPRVWEKFYSGVMIALKEATPLQRAAYAWAIGVGERIADRMLAGQPVDGALKLQFRLARVLALDNVRKLIGIHRARFLVTGAAPISPDLVRWYLALGVPMLEVWGMTETGGASTGMPAGRIKPGSIGPATAYNEVRIDEGTGEIRVRGPNVFMGYLNQPEKTAETIDADGWLHTGDVGTVDADGFFRITDRMKDIIITAGGKNITPSELENELKFSPYITDAVVIGDAKPYLTVIIMIDQENVEKFAQDHDVPFSNYASLTRAREVQDLIQGEIDRVNAKFARVEQIKKFFLLDTQLSAEDEELTPTMKLKRKLVQAKYAAQIDAMYAA</sequence>
<dbReference type="InterPro" id="IPR020845">
    <property type="entry name" value="AMP-binding_CS"/>
</dbReference>
<dbReference type="InterPro" id="IPR045851">
    <property type="entry name" value="AMP-bd_C_sf"/>
</dbReference>
<comment type="catalytic activity">
    <reaction evidence="4">
        <text>a long-chain fatty acid + ATP + CoA = a long-chain fatty acyl-CoA + AMP + diphosphate</text>
        <dbReference type="Rhea" id="RHEA:15421"/>
        <dbReference type="ChEBI" id="CHEBI:30616"/>
        <dbReference type="ChEBI" id="CHEBI:33019"/>
        <dbReference type="ChEBI" id="CHEBI:57287"/>
        <dbReference type="ChEBI" id="CHEBI:57560"/>
        <dbReference type="ChEBI" id="CHEBI:83139"/>
        <dbReference type="ChEBI" id="CHEBI:456215"/>
        <dbReference type="EC" id="6.2.1.3"/>
    </reaction>
    <physiologicalReaction direction="left-to-right" evidence="4">
        <dbReference type="Rhea" id="RHEA:15422"/>
    </physiologicalReaction>
</comment>
<accession>A0A370FLX8</accession>
<dbReference type="Gene3D" id="3.30.300.30">
    <property type="match status" value="1"/>
</dbReference>
<gene>
    <name evidence="6" type="ORF">DFR41_101448</name>
</gene>
<dbReference type="GO" id="GO:0016020">
    <property type="term" value="C:membrane"/>
    <property type="evidence" value="ECO:0007669"/>
    <property type="project" value="TreeGrafter"/>
</dbReference>
<evidence type="ECO:0000313" key="6">
    <source>
        <dbReference type="EMBL" id="RDI28692.1"/>
    </source>
</evidence>
<dbReference type="SUPFAM" id="SSF56801">
    <property type="entry name" value="Acetyl-CoA synthetase-like"/>
    <property type="match status" value="1"/>
</dbReference>
<evidence type="ECO:0000256" key="2">
    <source>
        <dbReference type="ARBA" id="ARBA00022832"/>
    </source>
</evidence>
<dbReference type="Pfam" id="PF00501">
    <property type="entry name" value="AMP-binding"/>
    <property type="match status" value="1"/>
</dbReference>
<protein>
    <submittedName>
        <fullName evidence="6">Long-chain acyl-CoA synthetase</fullName>
    </submittedName>
</protein>
<dbReference type="PANTHER" id="PTHR43272">
    <property type="entry name" value="LONG-CHAIN-FATTY-ACID--COA LIGASE"/>
    <property type="match status" value="1"/>
</dbReference>
<feature type="domain" description="AMP-dependent synthetase/ligase" evidence="5">
    <location>
        <begin position="69"/>
        <end position="485"/>
    </location>
</feature>
<evidence type="ECO:0000313" key="7">
    <source>
        <dbReference type="Proteomes" id="UP000255265"/>
    </source>
</evidence>
<name>A0A370FLX8_9BURK</name>
<dbReference type="Pfam" id="PF23562">
    <property type="entry name" value="AMP-binding_C_3"/>
    <property type="match status" value="1"/>
</dbReference>
<dbReference type="GO" id="GO:0004467">
    <property type="term" value="F:long-chain fatty acid-CoA ligase activity"/>
    <property type="evidence" value="ECO:0007669"/>
    <property type="project" value="UniProtKB-EC"/>
</dbReference>
<organism evidence="6 7">
    <name type="scientific">Pseudacidovorax intermedius</name>
    <dbReference type="NCBI Taxonomy" id="433924"/>
    <lineage>
        <taxon>Bacteria</taxon>
        <taxon>Pseudomonadati</taxon>
        <taxon>Pseudomonadota</taxon>
        <taxon>Betaproteobacteria</taxon>
        <taxon>Burkholderiales</taxon>
        <taxon>Comamonadaceae</taxon>
        <taxon>Pseudacidovorax</taxon>
    </lineage>
</organism>
<proteinExistence type="predicted"/>
<keyword evidence="2" id="KW-0276">Fatty acid metabolism</keyword>
<dbReference type="AlphaFoldDB" id="A0A370FLX8"/>
<dbReference type="Proteomes" id="UP000255265">
    <property type="component" value="Unassembled WGS sequence"/>
</dbReference>
<keyword evidence="1" id="KW-0436">Ligase</keyword>